<reference evidence="5 6" key="1">
    <citation type="submission" date="2017-08" db="EMBL/GenBank/DDBJ databases">
        <title>Acidophilic green algal genome provides insights into adaptation to an acidic environment.</title>
        <authorList>
            <person name="Hirooka S."/>
            <person name="Hirose Y."/>
            <person name="Kanesaki Y."/>
            <person name="Higuchi S."/>
            <person name="Fujiwara T."/>
            <person name="Onuma R."/>
            <person name="Era A."/>
            <person name="Ohbayashi R."/>
            <person name="Uzuka A."/>
            <person name="Nozaki H."/>
            <person name="Yoshikawa H."/>
            <person name="Miyagishima S.Y."/>
        </authorList>
    </citation>
    <scope>NUCLEOTIDE SEQUENCE [LARGE SCALE GENOMIC DNA]</scope>
    <source>
        <strain evidence="5 6">NIES-2499</strain>
    </source>
</reference>
<dbReference type="InterPro" id="IPR057264">
    <property type="entry name" value="Ribosomal_uL24_C"/>
</dbReference>
<comment type="similarity">
    <text evidence="1">Belongs to the universal ribosomal protein uL24 family.</text>
</comment>
<protein>
    <recommendedName>
        <fullName evidence="4">Large ribosomal subunit protein uL24 C-terminal domain-containing protein</fullName>
    </recommendedName>
</protein>
<dbReference type="EMBL" id="BEGY01000008">
    <property type="protein sequence ID" value="GAX74497.1"/>
    <property type="molecule type" value="Genomic_DNA"/>
</dbReference>
<dbReference type="GO" id="GO:0003735">
    <property type="term" value="F:structural constituent of ribosome"/>
    <property type="evidence" value="ECO:0007669"/>
    <property type="project" value="InterPro"/>
</dbReference>
<dbReference type="SUPFAM" id="SSF50104">
    <property type="entry name" value="Translation proteins SH3-like domain"/>
    <property type="match status" value="1"/>
</dbReference>
<dbReference type="InterPro" id="IPR005825">
    <property type="entry name" value="Ribosomal_uL24_CS"/>
</dbReference>
<feature type="domain" description="Large ribosomal subunit protein uL24 C-terminal" evidence="4">
    <location>
        <begin position="53"/>
        <end position="109"/>
    </location>
</feature>
<accession>A0A250WUJ6</accession>
<dbReference type="InterPro" id="IPR008991">
    <property type="entry name" value="Translation_prot_SH3-like_sf"/>
</dbReference>
<sequence length="242" mass="26916">MKRLIRPFLQREDWKIFVEDIVQILAGPEKGATGKVLATIQDKQNPEVIVEGVNMRKRKIMTGLKEDDFFVVSMEAPIPYYDVSILDPVTKAPVVTAFRYLPDGTKVRVGLGKGASGDIIPIPSLKEENSKIGLCGLKDTPEDEVLRVTFNESDPYPFLDIKRPSGLPMPNASDSLSITGRQDDRSSAWKAPSWMFSPSRNKQVRGNVDAGALENGQRHTSRSFCTRLTSSSNACEIYNQQL</sequence>
<keyword evidence="6" id="KW-1185">Reference proteome</keyword>
<dbReference type="InterPro" id="IPR014722">
    <property type="entry name" value="Rib_uL2_dom2"/>
</dbReference>
<evidence type="ECO:0000259" key="4">
    <source>
        <dbReference type="Pfam" id="PF17136"/>
    </source>
</evidence>
<comment type="caution">
    <text evidence="5">The sequence shown here is derived from an EMBL/GenBank/DDBJ whole genome shotgun (WGS) entry which is preliminary data.</text>
</comment>
<dbReference type="CDD" id="cd06089">
    <property type="entry name" value="KOW_RPL26"/>
    <property type="match status" value="1"/>
</dbReference>
<dbReference type="AlphaFoldDB" id="A0A250WUJ6"/>
<gene>
    <name evidence="5" type="ORF">CEUSTIGMA_g1946.t1</name>
</gene>
<dbReference type="Proteomes" id="UP000232323">
    <property type="component" value="Unassembled WGS sequence"/>
</dbReference>
<dbReference type="Gene3D" id="2.30.30.30">
    <property type="match status" value="1"/>
</dbReference>
<name>A0A250WUJ6_9CHLO</name>
<dbReference type="GO" id="GO:0003723">
    <property type="term" value="F:RNA binding"/>
    <property type="evidence" value="ECO:0007669"/>
    <property type="project" value="InterPro"/>
</dbReference>
<dbReference type="PROSITE" id="PS01108">
    <property type="entry name" value="RIBOSOMAL_L24"/>
    <property type="match status" value="1"/>
</dbReference>
<evidence type="ECO:0000256" key="3">
    <source>
        <dbReference type="ARBA" id="ARBA00023274"/>
    </source>
</evidence>
<proteinExistence type="inferred from homology"/>
<evidence type="ECO:0000313" key="6">
    <source>
        <dbReference type="Proteomes" id="UP000232323"/>
    </source>
</evidence>
<dbReference type="InterPro" id="IPR003256">
    <property type="entry name" value="Ribosomal_uL24"/>
</dbReference>
<dbReference type="PANTHER" id="PTHR12903">
    <property type="entry name" value="MITOCHONDRIAL RIBOSOMAL PROTEIN L24"/>
    <property type="match status" value="1"/>
</dbReference>
<dbReference type="GO" id="GO:1990904">
    <property type="term" value="C:ribonucleoprotein complex"/>
    <property type="evidence" value="ECO:0007669"/>
    <property type="project" value="UniProtKB-KW"/>
</dbReference>
<keyword evidence="3" id="KW-0687">Ribonucleoprotein</keyword>
<dbReference type="OrthoDB" id="359154at2759"/>
<evidence type="ECO:0000313" key="5">
    <source>
        <dbReference type="EMBL" id="GAX74497.1"/>
    </source>
</evidence>
<keyword evidence="2" id="KW-0689">Ribosomal protein</keyword>
<dbReference type="STRING" id="1157962.A0A250WUJ6"/>
<organism evidence="5 6">
    <name type="scientific">Chlamydomonas eustigma</name>
    <dbReference type="NCBI Taxonomy" id="1157962"/>
    <lineage>
        <taxon>Eukaryota</taxon>
        <taxon>Viridiplantae</taxon>
        <taxon>Chlorophyta</taxon>
        <taxon>core chlorophytes</taxon>
        <taxon>Chlorophyceae</taxon>
        <taxon>CS clade</taxon>
        <taxon>Chlamydomonadales</taxon>
        <taxon>Chlamydomonadaceae</taxon>
        <taxon>Chlamydomonas</taxon>
    </lineage>
</organism>
<dbReference type="Pfam" id="PF17136">
    <property type="entry name" value="ribosomal_L24"/>
    <property type="match status" value="1"/>
</dbReference>
<dbReference type="HAMAP" id="MF_01326_B">
    <property type="entry name" value="Ribosomal_uL24_B"/>
    <property type="match status" value="1"/>
</dbReference>
<evidence type="ECO:0000256" key="2">
    <source>
        <dbReference type="ARBA" id="ARBA00022980"/>
    </source>
</evidence>
<dbReference type="InterPro" id="IPR041988">
    <property type="entry name" value="Ribosomal_uL24_KOW"/>
</dbReference>
<dbReference type="GO" id="GO:0006412">
    <property type="term" value="P:translation"/>
    <property type="evidence" value="ECO:0007669"/>
    <property type="project" value="InterPro"/>
</dbReference>
<dbReference type="GO" id="GO:0005840">
    <property type="term" value="C:ribosome"/>
    <property type="evidence" value="ECO:0007669"/>
    <property type="project" value="UniProtKB-KW"/>
</dbReference>
<dbReference type="NCBIfam" id="TIGR01079">
    <property type="entry name" value="rplX_bact"/>
    <property type="match status" value="1"/>
</dbReference>
<evidence type="ECO:0000256" key="1">
    <source>
        <dbReference type="ARBA" id="ARBA00010618"/>
    </source>
</evidence>